<dbReference type="PANTHER" id="PTHR42913:SF3">
    <property type="entry name" value="64 KDA MITOCHONDRIAL NADH DEHYDROGENASE (EUROFUNG)"/>
    <property type="match status" value="1"/>
</dbReference>
<dbReference type="GO" id="GO:0003955">
    <property type="term" value="F:NAD(P)H dehydrogenase (quinone) activity"/>
    <property type="evidence" value="ECO:0007669"/>
    <property type="project" value="TreeGrafter"/>
</dbReference>
<dbReference type="Gene3D" id="3.50.50.100">
    <property type="match status" value="1"/>
</dbReference>
<keyword evidence="3" id="KW-0285">Flavoprotein</keyword>
<evidence type="ECO:0000256" key="5">
    <source>
        <dbReference type="ARBA" id="ARBA00023002"/>
    </source>
</evidence>
<evidence type="ECO:0000313" key="8">
    <source>
        <dbReference type="Proteomes" id="UP000199114"/>
    </source>
</evidence>
<dbReference type="AlphaFoldDB" id="A0A1H9B047"/>
<keyword evidence="8" id="KW-1185">Reference proteome</keyword>
<dbReference type="GO" id="GO:0019646">
    <property type="term" value="P:aerobic electron transport chain"/>
    <property type="evidence" value="ECO:0007669"/>
    <property type="project" value="TreeGrafter"/>
</dbReference>
<evidence type="ECO:0000256" key="3">
    <source>
        <dbReference type="ARBA" id="ARBA00022630"/>
    </source>
</evidence>
<reference evidence="8" key="1">
    <citation type="submission" date="2016-10" db="EMBL/GenBank/DDBJ databases">
        <authorList>
            <person name="Varghese N."/>
            <person name="Submissions S."/>
        </authorList>
    </citation>
    <scope>NUCLEOTIDE SEQUENCE [LARGE SCALE GENOMIC DNA]</scope>
    <source>
        <strain evidence="8">DSM 25055</strain>
    </source>
</reference>
<name>A0A1H9B047_9EURY</name>
<dbReference type="EMBL" id="FOFD01000001">
    <property type="protein sequence ID" value="SEP81608.1"/>
    <property type="molecule type" value="Genomic_DNA"/>
</dbReference>
<feature type="domain" description="FAD/NAD(P)-binding" evidence="6">
    <location>
        <begin position="4"/>
        <end position="304"/>
    </location>
</feature>
<comment type="similarity">
    <text evidence="2">Belongs to the NADH dehydrogenase family.</text>
</comment>
<dbReference type="InterPro" id="IPR023753">
    <property type="entry name" value="FAD/NAD-binding_dom"/>
</dbReference>
<dbReference type="PANTHER" id="PTHR42913">
    <property type="entry name" value="APOPTOSIS-INDUCING FACTOR 1"/>
    <property type="match status" value="1"/>
</dbReference>
<keyword evidence="4" id="KW-0274">FAD</keyword>
<sequence length="389" mass="42162">MTENVVVLGAGYAGTGAIKKLQSELGGNARLTWIADVDYHLVLHESHRVIRDPNVRSDITFPVEQIADPSTRFIQGEVTGLDTDEQVVELADTDDVEYDYVLVGLGSQTAYYGIPGLEEHSLTLKSLDDALEIHEAVNAASQEATRGDPAQVVIGGAGLSGIQTAGEIAEFRDSHRAPIEIHLVEALEEIFPGNDPEIQQALRDLLEEAGVQIHTDDPITEATAEQIEFDEGEPLDHDVLVWTGGITGRDAMDDADLEKEHNRINTGANFQTSDERVFAIGDSAIIDQGDQPAPPTAQAAWQAADVVGENIARAIENRPLQTWEHEDKGTVVSVGEEAVAHDVKPAFGISLPVDTFGGFPAQNLKKMIAARWIADITSWNEARKSWPSL</sequence>
<proteinExistence type="inferred from homology"/>
<accession>A0A1H9B047</accession>
<evidence type="ECO:0000256" key="1">
    <source>
        <dbReference type="ARBA" id="ARBA00001974"/>
    </source>
</evidence>
<dbReference type="RefSeq" id="WP_090613086.1">
    <property type="nucleotide sequence ID" value="NZ_FOFD01000001.1"/>
</dbReference>
<dbReference type="InterPro" id="IPR036188">
    <property type="entry name" value="FAD/NAD-bd_sf"/>
</dbReference>
<evidence type="ECO:0000313" key="7">
    <source>
        <dbReference type="EMBL" id="SEP81608.1"/>
    </source>
</evidence>
<keyword evidence="5" id="KW-0560">Oxidoreductase</keyword>
<protein>
    <submittedName>
        <fullName evidence="7">NADH dehydrogenase</fullName>
    </submittedName>
</protein>
<organism evidence="7 8">
    <name type="scientific">Natrinema salaciae</name>
    <dbReference type="NCBI Taxonomy" id="1186196"/>
    <lineage>
        <taxon>Archaea</taxon>
        <taxon>Methanobacteriati</taxon>
        <taxon>Methanobacteriota</taxon>
        <taxon>Stenosarchaea group</taxon>
        <taxon>Halobacteria</taxon>
        <taxon>Halobacteriales</taxon>
        <taxon>Natrialbaceae</taxon>
        <taxon>Natrinema</taxon>
    </lineage>
</organism>
<dbReference type="PRINTS" id="PR00368">
    <property type="entry name" value="FADPNR"/>
</dbReference>
<dbReference type="Proteomes" id="UP000199114">
    <property type="component" value="Unassembled WGS sequence"/>
</dbReference>
<dbReference type="Pfam" id="PF07992">
    <property type="entry name" value="Pyr_redox_2"/>
    <property type="match status" value="1"/>
</dbReference>
<evidence type="ECO:0000256" key="2">
    <source>
        <dbReference type="ARBA" id="ARBA00005272"/>
    </source>
</evidence>
<gene>
    <name evidence="7" type="ORF">SAMN04489841_0578</name>
</gene>
<dbReference type="InterPro" id="IPR051169">
    <property type="entry name" value="NADH-Q_oxidoreductase"/>
</dbReference>
<evidence type="ECO:0000256" key="4">
    <source>
        <dbReference type="ARBA" id="ARBA00022827"/>
    </source>
</evidence>
<dbReference type="OrthoDB" id="6639at2157"/>
<evidence type="ECO:0000259" key="6">
    <source>
        <dbReference type="Pfam" id="PF07992"/>
    </source>
</evidence>
<dbReference type="STRING" id="1186196.SAMN04489841_0578"/>
<comment type="cofactor">
    <cofactor evidence="1">
        <name>FAD</name>
        <dbReference type="ChEBI" id="CHEBI:57692"/>
    </cofactor>
</comment>
<dbReference type="SUPFAM" id="SSF51905">
    <property type="entry name" value="FAD/NAD(P)-binding domain"/>
    <property type="match status" value="1"/>
</dbReference>